<reference evidence="1" key="1">
    <citation type="submission" date="2020-06" db="EMBL/GenBank/DDBJ databases">
        <authorList>
            <person name="Li T."/>
            <person name="Hu X."/>
            <person name="Zhang T."/>
            <person name="Song X."/>
            <person name="Zhang H."/>
            <person name="Dai N."/>
            <person name="Sheng W."/>
            <person name="Hou X."/>
            <person name="Wei L."/>
        </authorList>
    </citation>
    <scope>NUCLEOTIDE SEQUENCE</scope>
    <source>
        <strain evidence="1">3651</strain>
        <tissue evidence="1">Leaf</tissue>
    </source>
</reference>
<proteinExistence type="predicted"/>
<dbReference type="AlphaFoldDB" id="A0AAE2CFC1"/>
<evidence type="ECO:0000313" key="2">
    <source>
        <dbReference type="Proteomes" id="UP001293254"/>
    </source>
</evidence>
<gene>
    <name evidence="1" type="ORF">Salat_2421000</name>
</gene>
<reference evidence="1" key="2">
    <citation type="journal article" date="2024" name="Plant">
        <title>Genomic evolution and insights into agronomic trait innovations of Sesamum species.</title>
        <authorList>
            <person name="Miao H."/>
            <person name="Wang L."/>
            <person name="Qu L."/>
            <person name="Liu H."/>
            <person name="Sun Y."/>
            <person name="Le M."/>
            <person name="Wang Q."/>
            <person name="Wei S."/>
            <person name="Zheng Y."/>
            <person name="Lin W."/>
            <person name="Duan Y."/>
            <person name="Cao H."/>
            <person name="Xiong S."/>
            <person name="Wang X."/>
            <person name="Wei L."/>
            <person name="Li C."/>
            <person name="Ma Q."/>
            <person name="Ju M."/>
            <person name="Zhao R."/>
            <person name="Li G."/>
            <person name="Mu C."/>
            <person name="Tian Q."/>
            <person name="Mei H."/>
            <person name="Zhang T."/>
            <person name="Gao T."/>
            <person name="Zhang H."/>
        </authorList>
    </citation>
    <scope>NUCLEOTIDE SEQUENCE</scope>
    <source>
        <strain evidence="1">3651</strain>
    </source>
</reference>
<organism evidence="1 2">
    <name type="scientific">Sesamum alatum</name>
    <dbReference type="NCBI Taxonomy" id="300844"/>
    <lineage>
        <taxon>Eukaryota</taxon>
        <taxon>Viridiplantae</taxon>
        <taxon>Streptophyta</taxon>
        <taxon>Embryophyta</taxon>
        <taxon>Tracheophyta</taxon>
        <taxon>Spermatophyta</taxon>
        <taxon>Magnoliopsida</taxon>
        <taxon>eudicotyledons</taxon>
        <taxon>Gunneridae</taxon>
        <taxon>Pentapetalae</taxon>
        <taxon>asterids</taxon>
        <taxon>lamiids</taxon>
        <taxon>Lamiales</taxon>
        <taxon>Pedaliaceae</taxon>
        <taxon>Sesamum</taxon>
    </lineage>
</organism>
<dbReference type="Proteomes" id="UP001293254">
    <property type="component" value="Unassembled WGS sequence"/>
</dbReference>
<sequence>MEEEDKAAAGGNAGDEVGVTVCEMHTLSRVEEQEGVRWQTRSLLGVGEEVAGLVIGEEGQWWRTTGVHKISHTEGGRSVRAHVRGRRQLGRGEEVAEAWGSERQ</sequence>
<dbReference type="EMBL" id="JACGWO010000009">
    <property type="protein sequence ID" value="KAK4420081.1"/>
    <property type="molecule type" value="Genomic_DNA"/>
</dbReference>
<keyword evidence="2" id="KW-1185">Reference proteome</keyword>
<accession>A0AAE2CFC1</accession>
<protein>
    <submittedName>
        <fullName evidence="1">Uncharacterized protein</fullName>
    </submittedName>
</protein>
<name>A0AAE2CFC1_9LAMI</name>
<comment type="caution">
    <text evidence="1">The sequence shown here is derived from an EMBL/GenBank/DDBJ whole genome shotgun (WGS) entry which is preliminary data.</text>
</comment>
<evidence type="ECO:0000313" key="1">
    <source>
        <dbReference type="EMBL" id="KAK4420081.1"/>
    </source>
</evidence>